<dbReference type="VEuPathDB" id="FungiDB:LCOR_08761.1"/>
<dbReference type="GO" id="GO:0003677">
    <property type="term" value="F:DNA binding"/>
    <property type="evidence" value="ECO:0007669"/>
    <property type="project" value="UniProtKB-KW"/>
</dbReference>
<name>A0A068S9B6_9FUNG</name>
<evidence type="ECO:0000256" key="3">
    <source>
        <dbReference type="ARBA" id="ARBA00023125"/>
    </source>
</evidence>
<keyword evidence="4 6" id="KW-0804">Transcription</keyword>
<comment type="subcellular location">
    <subcellularLocation>
        <location evidence="1 6">Nucleus</location>
    </subcellularLocation>
</comment>
<dbReference type="STRING" id="1263082.A0A068S9B6"/>
<feature type="region of interest" description="Disordered" evidence="7">
    <location>
        <begin position="159"/>
        <end position="180"/>
    </location>
</feature>
<dbReference type="GO" id="GO:0003700">
    <property type="term" value="F:DNA-binding transcription factor activity"/>
    <property type="evidence" value="ECO:0007669"/>
    <property type="project" value="UniProtKB-UniRule"/>
</dbReference>
<reference evidence="8" key="1">
    <citation type="submission" date="2013-08" db="EMBL/GenBank/DDBJ databases">
        <title>Gene expansion shapes genome architecture in the human pathogen Lichtheimia corymbifera: an evolutionary genomics analysis in the ancient terrestrial Mucorales (Mucoromycotina).</title>
        <authorList>
            <person name="Schwartze V.U."/>
            <person name="Winter S."/>
            <person name="Shelest E."/>
            <person name="Marcet-Houben M."/>
            <person name="Horn F."/>
            <person name="Wehner S."/>
            <person name="Hoffmann K."/>
            <person name="Riege K."/>
            <person name="Sammeth M."/>
            <person name="Nowrousian M."/>
            <person name="Valiante V."/>
            <person name="Linde J."/>
            <person name="Jacobsen I.D."/>
            <person name="Marz M."/>
            <person name="Brakhage A.A."/>
            <person name="Gabaldon T."/>
            <person name="Bocker S."/>
            <person name="Voigt K."/>
        </authorList>
    </citation>
    <scope>NUCLEOTIDE SEQUENCE [LARGE SCALE GENOMIC DNA]</scope>
    <source>
        <strain evidence="8">FSU 9682</strain>
    </source>
</reference>
<dbReference type="GO" id="GO:0005634">
    <property type="term" value="C:nucleus"/>
    <property type="evidence" value="ECO:0007669"/>
    <property type="project" value="UniProtKB-SubCell"/>
</dbReference>
<feature type="compositionally biased region" description="Polar residues" evidence="7">
    <location>
        <begin position="209"/>
        <end position="223"/>
    </location>
</feature>
<evidence type="ECO:0000256" key="4">
    <source>
        <dbReference type="ARBA" id="ARBA00023163"/>
    </source>
</evidence>
<comment type="caution">
    <text evidence="8">The sequence shown here is derived from an EMBL/GenBank/DDBJ whole genome shotgun (WGS) entry which is preliminary data.</text>
</comment>
<protein>
    <recommendedName>
        <fullName evidence="6">Transcriptional activator HAP2</fullName>
    </recommendedName>
</protein>
<evidence type="ECO:0000256" key="5">
    <source>
        <dbReference type="ARBA" id="ARBA00023242"/>
    </source>
</evidence>
<dbReference type="Proteomes" id="UP000027586">
    <property type="component" value="Unassembled WGS sequence"/>
</dbReference>
<dbReference type="InterPro" id="IPR001289">
    <property type="entry name" value="NFYA"/>
</dbReference>
<keyword evidence="2 6" id="KW-0805">Transcription regulation</keyword>
<evidence type="ECO:0000256" key="6">
    <source>
        <dbReference type="RuleBase" id="RU367155"/>
    </source>
</evidence>
<comment type="subunit">
    <text evidence="6">Heterotrimer.</text>
</comment>
<feature type="compositionally biased region" description="Basic and acidic residues" evidence="7">
    <location>
        <begin position="224"/>
        <end position="244"/>
    </location>
</feature>
<dbReference type="PANTHER" id="PTHR12632">
    <property type="entry name" value="TRANSCRIPTION FACTOR NF-Y ALPHA-RELATED"/>
    <property type="match status" value="1"/>
</dbReference>
<accession>A0A068S9B6</accession>
<dbReference type="Gene3D" id="6.10.250.2430">
    <property type="match status" value="1"/>
</dbReference>
<dbReference type="SMART" id="SM00521">
    <property type="entry name" value="CBF"/>
    <property type="match status" value="1"/>
</dbReference>
<feature type="region of interest" description="Disordered" evidence="7">
    <location>
        <begin position="193"/>
        <end position="252"/>
    </location>
</feature>
<dbReference type="PRINTS" id="PR00616">
    <property type="entry name" value="CCAATSUBUNTB"/>
</dbReference>
<evidence type="ECO:0000256" key="7">
    <source>
        <dbReference type="SAM" id="MobiDB-lite"/>
    </source>
</evidence>
<feature type="compositionally biased region" description="Basic residues" evidence="7">
    <location>
        <begin position="159"/>
        <end position="175"/>
    </location>
</feature>
<proteinExistence type="inferred from homology"/>
<evidence type="ECO:0000256" key="1">
    <source>
        <dbReference type="ARBA" id="ARBA00004123"/>
    </source>
</evidence>
<dbReference type="OrthoDB" id="1097733at2759"/>
<organism evidence="8 9">
    <name type="scientific">Lichtheimia corymbifera JMRC:FSU:9682</name>
    <dbReference type="NCBI Taxonomy" id="1263082"/>
    <lineage>
        <taxon>Eukaryota</taxon>
        <taxon>Fungi</taxon>
        <taxon>Fungi incertae sedis</taxon>
        <taxon>Mucoromycota</taxon>
        <taxon>Mucoromycotina</taxon>
        <taxon>Mucoromycetes</taxon>
        <taxon>Mucorales</taxon>
        <taxon>Lichtheimiaceae</taxon>
        <taxon>Lichtheimia</taxon>
    </lineage>
</organism>
<comment type="function">
    <text evidence="6">Component of the sequence-specific heterotrimeric transcription factor (NF-Y) which specifically recognizes a 5'-CCAAT-3' box motif found in the promoters of its target genes.</text>
</comment>
<evidence type="ECO:0000256" key="2">
    <source>
        <dbReference type="ARBA" id="ARBA00023015"/>
    </source>
</evidence>
<sequence length="252" mass="28763">METDFTPKKENESPLQSRKIVLKLVRGLLSSFPSGAYSPDNFAGFIKMDNYNATNNTQETTPASTAAVNEEHRTAIGYDRQHLAYSQPHVSMPAAALMTTQASTSLYRGPNGEVIVAPAPQPQEEEPLYVNAKQYHRILKRRAARFKLEEMNRIGRARKPYLHESRHRHAMRRPRGPGGRFLTAAEIAELEKSGKLRNGEWVKDDNESKPTQQQQQDANNDIKTQTKVEQQDDQLKENNQHHQQQDYVNLQM</sequence>
<dbReference type="AlphaFoldDB" id="A0A068S9B6"/>
<keyword evidence="3 6" id="KW-0238">DNA-binding</keyword>
<keyword evidence="5 6" id="KW-0539">Nucleus</keyword>
<feature type="compositionally biased region" description="Basic and acidic residues" evidence="7">
    <location>
        <begin position="193"/>
        <end position="208"/>
    </location>
</feature>
<evidence type="ECO:0000313" key="8">
    <source>
        <dbReference type="EMBL" id="CDH57866.1"/>
    </source>
</evidence>
<dbReference type="Pfam" id="PF02045">
    <property type="entry name" value="CBFB_NFYA"/>
    <property type="match status" value="1"/>
</dbReference>
<keyword evidence="9" id="KW-1185">Reference proteome</keyword>
<evidence type="ECO:0000313" key="9">
    <source>
        <dbReference type="Proteomes" id="UP000027586"/>
    </source>
</evidence>
<gene>
    <name evidence="8" type="ORF">LCOR_08761.1</name>
</gene>
<dbReference type="PROSITE" id="PS51152">
    <property type="entry name" value="NFYA_HAP2_2"/>
    <property type="match status" value="1"/>
</dbReference>
<comment type="similarity">
    <text evidence="6">Belongs to the NFYA/HAP2 subunit family.</text>
</comment>
<dbReference type="EMBL" id="CBTN010000050">
    <property type="protein sequence ID" value="CDH57866.1"/>
    <property type="molecule type" value="Genomic_DNA"/>
</dbReference>